<dbReference type="InterPro" id="IPR001646">
    <property type="entry name" value="5peptide_repeat"/>
</dbReference>
<evidence type="ECO:0000256" key="2">
    <source>
        <dbReference type="SAM" id="Phobius"/>
    </source>
</evidence>
<dbReference type="KEGG" id="ttq:NIES37_13650"/>
<dbReference type="Pfam" id="PF00805">
    <property type="entry name" value="Pentapeptide"/>
    <property type="match status" value="2"/>
</dbReference>
<feature type="transmembrane region" description="Helical" evidence="2">
    <location>
        <begin position="94"/>
        <end position="119"/>
    </location>
</feature>
<evidence type="ECO:0000256" key="1">
    <source>
        <dbReference type="SAM" id="Coils"/>
    </source>
</evidence>
<name>A0A1Z4MVH1_9CYAN</name>
<reference evidence="3 4" key="1">
    <citation type="submission" date="2017-06" db="EMBL/GenBank/DDBJ databases">
        <title>Genome sequencing of cyanobaciteial culture collection at National Institute for Environmental Studies (NIES).</title>
        <authorList>
            <person name="Hirose Y."/>
            <person name="Shimura Y."/>
            <person name="Fujisawa T."/>
            <person name="Nakamura Y."/>
            <person name="Kawachi M."/>
        </authorList>
    </citation>
    <scope>NUCLEOTIDE SEQUENCE [LARGE SCALE GENOMIC DNA]</scope>
    <source>
        <strain evidence="3 4">NIES-37</strain>
    </source>
</reference>
<dbReference type="EMBL" id="AP018248">
    <property type="protein sequence ID" value="BAY97423.1"/>
    <property type="molecule type" value="Genomic_DNA"/>
</dbReference>
<protein>
    <submittedName>
        <fullName evidence="3">Pentapeptide repeat-containing protein</fullName>
    </submittedName>
</protein>
<gene>
    <name evidence="3" type="ORF">NIES37_13650</name>
</gene>
<feature type="coiled-coil region" evidence="1">
    <location>
        <begin position="329"/>
        <end position="356"/>
    </location>
</feature>
<evidence type="ECO:0000313" key="4">
    <source>
        <dbReference type="Proteomes" id="UP000218785"/>
    </source>
</evidence>
<keyword evidence="4" id="KW-1185">Reference proteome</keyword>
<dbReference type="Proteomes" id="UP000218785">
    <property type="component" value="Chromosome"/>
</dbReference>
<sequence length="495" mass="56757">MANKVHLKKLAEGVIAWNEWRTENPNINVDLSGVYLVHEVARRNQLKAWRSLAPFISLLVTLLLQQTKITDYIVNIFEKTAFSNINSSPFTELTLYTIIRLFIFFVVMVTLFSGLEFLLNYSRGKLNLRNINMKEVNLCGSDLEGVDLRNADLRNSNLRNSNLSYLEAIGVNFTDVDLTGACIANWNINHTTVLENVKCDYIYIHINEDTGKFEQRRPLNSNSIFTHGEFTQRFKVFEKALETIDLTFTDGIDWKAFFQSFQELRENYSQYKLAIQRIEDKDSALIIGLKFDVEADINIDEIKRMIESELKEKYENTLNLLEFQYRTEINAKEHEIALYRQQNADLSEIAKNLANKNINVILQATGSGSIHNLEGVMSENFNNEFQRVNIANFANKVADNARQQANQNIQISEQNQILAEAAAEIERLVKQSEQNNPIATESERINYVNDETTPNFKRRVVGALQGGSEAAIEEFLDNSYINIAKAIIKGWIKPD</sequence>
<dbReference type="SUPFAM" id="SSF141571">
    <property type="entry name" value="Pentapeptide repeat-like"/>
    <property type="match status" value="1"/>
</dbReference>
<feature type="coiled-coil region" evidence="1">
    <location>
        <begin position="395"/>
        <end position="435"/>
    </location>
</feature>
<accession>A0A1Z4MVH1</accession>
<dbReference type="RefSeq" id="WP_096574485.1">
    <property type="nucleotide sequence ID" value="NZ_CAWNJS010000001.1"/>
</dbReference>
<proteinExistence type="predicted"/>
<keyword evidence="2" id="KW-0472">Membrane</keyword>
<dbReference type="Gene3D" id="2.160.20.80">
    <property type="entry name" value="E3 ubiquitin-protein ligase SopA"/>
    <property type="match status" value="1"/>
</dbReference>
<keyword evidence="2" id="KW-1133">Transmembrane helix</keyword>
<keyword evidence="1" id="KW-0175">Coiled coil</keyword>
<keyword evidence="2" id="KW-0812">Transmembrane</keyword>
<organism evidence="3 4">
    <name type="scientific">Tolypothrix tenuis PCC 7101</name>
    <dbReference type="NCBI Taxonomy" id="231146"/>
    <lineage>
        <taxon>Bacteria</taxon>
        <taxon>Bacillati</taxon>
        <taxon>Cyanobacteriota</taxon>
        <taxon>Cyanophyceae</taxon>
        <taxon>Nostocales</taxon>
        <taxon>Tolypothrichaceae</taxon>
        <taxon>Tolypothrix</taxon>
    </lineage>
</organism>
<dbReference type="AlphaFoldDB" id="A0A1Z4MVH1"/>
<evidence type="ECO:0000313" key="3">
    <source>
        <dbReference type="EMBL" id="BAY97423.1"/>
    </source>
</evidence>